<name>A0ABS6L2Z9_9GAMM</name>
<feature type="domain" description="Fimbrial-type adhesion" evidence="2">
    <location>
        <begin position="29"/>
        <end position="164"/>
    </location>
</feature>
<gene>
    <name evidence="3" type="ORF">J1786_15530</name>
</gene>
<feature type="chain" id="PRO_5045678802" evidence="1">
    <location>
        <begin position="25"/>
        <end position="174"/>
    </location>
</feature>
<dbReference type="RefSeq" id="WP_217138679.1">
    <property type="nucleotide sequence ID" value="NZ_JAFMOU010000069.1"/>
</dbReference>
<evidence type="ECO:0000313" key="3">
    <source>
        <dbReference type="EMBL" id="MBU9836217.1"/>
    </source>
</evidence>
<proteinExistence type="predicted"/>
<comment type="caution">
    <text evidence="3">The sequence shown here is derived from an EMBL/GenBank/DDBJ whole genome shotgun (WGS) entry which is preliminary data.</text>
</comment>
<keyword evidence="1" id="KW-0732">Signal</keyword>
<accession>A0ABS6L2Z9</accession>
<dbReference type="InterPro" id="IPR050263">
    <property type="entry name" value="Bact_Fimbrial_Adh_Pro"/>
</dbReference>
<protein>
    <submittedName>
        <fullName evidence="3">Type 1 fimbrial protein</fullName>
    </submittedName>
</protein>
<reference evidence="3 4" key="1">
    <citation type="submission" date="2021-03" db="EMBL/GenBank/DDBJ databases">
        <title>Five novel Rahnella species.</title>
        <authorList>
            <person name="Brady C."/>
            <person name="Asselin J."/>
            <person name="Beer S."/>
            <person name="Bruberg M.B."/>
            <person name="Crampton B."/>
            <person name="Venter S."/>
            <person name="Arnold D."/>
            <person name="Denman S."/>
        </authorList>
    </citation>
    <scope>NUCLEOTIDE SEQUENCE [LARGE SCALE GENOMIC DNA]</scope>
    <source>
        <strain evidence="3 4">L72c</strain>
    </source>
</reference>
<evidence type="ECO:0000313" key="4">
    <source>
        <dbReference type="Proteomes" id="UP000699865"/>
    </source>
</evidence>
<dbReference type="PANTHER" id="PTHR33420">
    <property type="entry name" value="FIMBRIAL SUBUNIT ELFA-RELATED"/>
    <property type="match status" value="1"/>
</dbReference>
<evidence type="ECO:0000256" key="1">
    <source>
        <dbReference type="SAM" id="SignalP"/>
    </source>
</evidence>
<dbReference type="Proteomes" id="UP000699865">
    <property type="component" value="Unassembled WGS sequence"/>
</dbReference>
<organism evidence="3 4">
    <name type="scientific">Rahnella perminowiae</name>
    <dbReference type="NCBI Taxonomy" id="2816244"/>
    <lineage>
        <taxon>Bacteria</taxon>
        <taxon>Pseudomonadati</taxon>
        <taxon>Pseudomonadota</taxon>
        <taxon>Gammaproteobacteria</taxon>
        <taxon>Enterobacterales</taxon>
        <taxon>Yersiniaceae</taxon>
        <taxon>Rahnella</taxon>
    </lineage>
</organism>
<dbReference type="PANTHER" id="PTHR33420:SF12">
    <property type="entry name" value="FIMBRIN-LIKE PROTEIN FIMI-RELATED"/>
    <property type="match status" value="1"/>
</dbReference>
<dbReference type="EMBL" id="JAFMOU010000069">
    <property type="protein sequence ID" value="MBU9836217.1"/>
    <property type="molecule type" value="Genomic_DNA"/>
</dbReference>
<feature type="signal peptide" evidence="1">
    <location>
        <begin position="1"/>
        <end position="24"/>
    </location>
</feature>
<evidence type="ECO:0000259" key="2">
    <source>
        <dbReference type="Pfam" id="PF00419"/>
    </source>
</evidence>
<dbReference type="Pfam" id="PF00419">
    <property type="entry name" value="Fimbrial"/>
    <property type="match status" value="1"/>
</dbReference>
<keyword evidence="4" id="KW-1185">Reference proteome</keyword>
<dbReference type="InterPro" id="IPR000259">
    <property type="entry name" value="Adhesion_dom_fimbrial"/>
</dbReference>
<sequence length="174" mass="18436">MNKKLLPASIAALMMIGGINTASAASILFTGSITAHSCILDVNNSGSTVGDVDMGSISVKTLTADTGATSTPVPFTISLKECTGASSYSIEFAGNSASFNNNYFRAPNSMGTGVYYEIKDSEGRNVQPNEIFETNISKDEQSADMNFTVNLMAVNNFVNQGNFVMSNGINVHYE</sequence>